<keyword evidence="3 6" id="KW-1133">Transmembrane helix</keyword>
<dbReference type="OrthoDB" id="5215911at2759"/>
<evidence type="ECO:0000256" key="2">
    <source>
        <dbReference type="ARBA" id="ARBA00022692"/>
    </source>
</evidence>
<dbReference type="PANTHER" id="PTHR23502:SF34">
    <property type="entry name" value="PROTEIN HOL1"/>
    <property type="match status" value="1"/>
</dbReference>
<evidence type="ECO:0000313" key="7">
    <source>
        <dbReference type="EMBL" id="KAF2428301.1"/>
    </source>
</evidence>
<feature type="transmembrane region" description="Helical" evidence="6">
    <location>
        <begin position="107"/>
        <end position="123"/>
    </location>
</feature>
<feature type="region of interest" description="Disordered" evidence="5">
    <location>
        <begin position="1"/>
        <end position="22"/>
    </location>
</feature>
<evidence type="ECO:0000256" key="1">
    <source>
        <dbReference type="ARBA" id="ARBA00004141"/>
    </source>
</evidence>
<dbReference type="SUPFAM" id="SSF103473">
    <property type="entry name" value="MFS general substrate transporter"/>
    <property type="match status" value="1"/>
</dbReference>
<evidence type="ECO:0000256" key="4">
    <source>
        <dbReference type="ARBA" id="ARBA00023136"/>
    </source>
</evidence>
<dbReference type="AlphaFoldDB" id="A0A9P4NMJ2"/>
<name>A0A9P4NMJ2_9PEZI</name>
<dbReference type="EMBL" id="MU007055">
    <property type="protein sequence ID" value="KAF2428301.1"/>
    <property type="molecule type" value="Genomic_DNA"/>
</dbReference>
<dbReference type="GO" id="GO:0022857">
    <property type="term" value="F:transmembrane transporter activity"/>
    <property type="evidence" value="ECO:0007669"/>
    <property type="project" value="TreeGrafter"/>
</dbReference>
<sequence length="124" mass="14007">MLPVEIKTHTSLSEQMSDEKPNPHAAVGAVNVAHLYREDSQGKVLGRLLLPRPTDDPRDPLTWSVWRKHLALITIYFFVFLSNYITSSVNPILINIATDFKVSITKASWLITFNLLFLGIGNLF</sequence>
<comment type="caution">
    <text evidence="7">The sequence shown here is derived from an EMBL/GenBank/DDBJ whole genome shotgun (WGS) entry which is preliminary data.</text>
</comment>
<reference evidence="7" key="1">
    <citation type="journal article" date="2020" name="Stud. Mycol.">
        <title>101 Dothideomycetes genomes: a test case for predicting lifestyles and emergence of pathogens.</title>
        <authorList>
            <person name="Haridas S."/>
            <person name="Albert R."/>
            <person name="Binder M."/>
            <person name="Bloem J."/>
            <person name="Labutti K."/>
            <person name="Salamov A."/>
            <person name="Andreopoulos B."/>
            <person name="Baker S."/>
            <person name="Barry K."/>
            <person name="Bills G."/>
            <person name="Bluhm B."/>
            <person name="Cannon C."/>
            <person name="Castanera R."/>
            <person name="Culley D."/>
            <person name="Daum C."/>
            <person name="Ezra D."/>
            <person name="Gonzalez J."/>
            <person name="Henrissat B."/>
            <person name="Kuo A."/>
            <person name="Liang C."/>
            <person name="Lipzen A."/>
            <person name="Lutzoni F."/>
            <person name="Magnuson J."/>
            <person name="Mondo S."/>
            <person name="Nolan M."/>
            <person name="Ohm R."/>
            <person name="Pangilinan J."/>
            <person name="Park H.-J."/>
            <person name="Ramirez L."/>
            <person name="Alfaro M."/>
            <person name="Sun H."/>
            <person name="Tritt A."/>
            <person name="Yoshinaga Y."/>
            <person name="Zwiers L.-H."/>
            <person name="Turgeon B."/>
            <person name="Goodwin S."/>
            <person name="Spatafora J."/>
            <person name="Crous P."/>
            <person name="Grigoriev I."/>
        </authorList>
    </citation>
    <scope>NUCLEOTIDE SEQUENCE</scope>
    <source>
        <strain evidence="7">CBS 130266</strain>
    </source>
</reference>
<keyword evidence="8" id="KW-1185">Reference proteome</keyword>
<evidence type="ECO:0000256" key="6">
    <source>
        <dbReference type="SAM" id="Phobius"/>
    </source>
</evidence>
<dbReference type="InterPro" id="IPR036259">
    <property type="entry name" value="MFS_trans_sf"/>
</dbReference>
<gene>
    <name evidence="7" type="ORF">EJ08DRAFT_699161</name>
</gene>
<proteinExistence type="predicted"/>
<protein>
    <submittedName>
        <fullName evidence="7">Uncharacterized protein</fullName>
    </submittedName>
</protein>
<keyword evidence="2 6" id="KW-0812">Transmembrane</keyword>
<feature type="transmembrane region" description="Helical" evidence="6">
    <location>
        <begin position="70"/>
        <end position="87"/>
    </location>
</feature>
<dbReference type="GO" id="GO:0005886">
    <property type="term" value="C:plasma membrane"/>
    <property type="evidence" value="ECO:0007669"/>
    <property type="project" value="TreeGrafter"/>
</dbReference>
<evidence type="ECO:0000256" key="5">
    <source>
        <dbReference type="SAM" id="MobiDB-lite"/>
    </source>
</evidence>
<evidence type="ECO:0000256" key="3">
    <source>
        <dbReference type="ARBA" id="ARBA00022989"/>
    </source>
</evidence>
<evidence type="ECO:0000313" key="8">
    <source>
        <dbReference type="Proteomes" id="UP000800235"/>
    </source>
</evidence>
<dbReference type="PANTHER" id="PTHR23502">
    <property type="entry name" value="MAJOR FACILITATOR SUPERFAMILY"/>
    <property type="match status" value="1"/>
</dbReference>
<accession>A0A9P4NMJ2</accession>
<organism evidence="7 8">
    <name type="scientific">Tothia fuscella</name>
    <dbReference type="NCBI Taxonomy" id="1048955"/>
    <lineage>
        <taxon>Eukaryota</taxon>
        <taxon>Fungi</taxon>
        <taxon>Dikarya</taxon>
        <taxon>Ascomycota</taxon>
        <taxon>Pezizomycotina</taxon>
        <taxon>Dothideomycetes</taxon>
        <taxon>Pleosporomycetidae</taxon>
        <taxon>Venturiales</taxon>
        <taxon>Cylindrosympodiaceae</taxon>
        <taxon>Tothia</taxon>
    </lineage>
</organism>
<keyword evidence="4 6" id="KW-0472">Membrane</keyword>
<dbReference type="Proteomes" id="UP000800235">
    <property type="component" value="Unassembled WGS sequence"/>
</dbReference>
<comment type="subcellular location">
    <subcellularLocation>
        <location evidence="1">Membrane</location>
        <topology evidence="1">Multi-pass membrane protein</topology>
    </subcellularLocation>
</comment>